<dbReference type="EMBL" id="JACHNH010000001">
    <property type="protein sequence ID" value="MBB4759761.1"/>
    <property type="molecule type" value="Genomic_DNA"/>
</dbReference>
<gene>
    <name evidence="1" type="ORF">BJ971_000317</name>
</gene>
<name>A0A7W7HSI0_9ACTN</name>
<organism evidence="1 2">
    <name type="scientific">Actinoplanes digitatis</name>
    <dbReference type="NCBI Taxonomy" id="1868"/>
    <lineage>
        <taxon>Bacteria</taxon>
        <taxon>Bacillati</taxon>
        <taxon>Actinomycetota</taxon>
        <taxon>Actinomycetes</taxon>
        <taxon>Micromonosporales</taxon>
        <taxon>Micromonosporaceae</taxon>
        <taxon>Actinoplanes</taxon>
    </lineage>
</organism>
<dbReference type="GO" id="GO:0016301">
    <property type="term" value="F:kinase activity"/>
    <property type="evidence" value="ECO:0007669"/>
    <property type="project" value="UniProtKB-KW"/>
</dbReference>
<dbReference type="Proteomes" id="UP000578112">
    <property type="component" value="Unassembled WGS sequence"/>
</dbReference>
<keyword evidence="2" id="KW-1185">Reference proteome</keyword>
<comment type="caution">
    <text evidence="1">The sequence shown here is derived from an EMBL/GenBank/DDBJ whole genome shotgun (WGS) entry which is preliminary data.</text>
</comment>
<proteinExistence type="predicted"/>
<dbReference type="RefSeq" id="WP_239087470.1">
    <property type="nucleotide sequence ID" value="NZ_BOMK01000029.1"/>
</dbReference>
<protein>
    <submittedName>
        <fullName evidence="1">Sugar/nucleoside kinase (Ribokinase family)</fullName>
    </submittedName>
</protein>
<keyword evidence="1" id="KW-0418">Kinase</keyword>
<evidence type="ECO:0000313" key="2">
    <source>
        <dbReference type="Proteomes" id="UP000578112"/>
    </source>
</evidence>
<keyword evidence="1" id="KW-0808">Transferase</keyword>
<evidence type="ECO:0000313" key="1">
    <source>
        <dbReference type="EMBL" id="MBB4759761.1"/>
    </source>
</evidence>
<sequence>MPAGTLGVPIRLAEPAALRLLRPGDHVDLFRLTEAGQDSPPVAKAALVLDVTGADDPATGGLLLALTPSEAERTMTAAEHGYAVQIRPDG</sequence>
<reference evidence="1 2" key="1">
    <citation type="submission" date="2020-08" db="EMBL/GenBank/DDBJ databases">
        <title>Sequencing the genomes of 1000 actinobacteria strains.</title>
        <authorList>
            <person name="Klenk H.-P."/>
        </authorList>
    </citation>
    <scope>NUCLEOTIDE SEQUENCE [LARGE SCALE GENOMIC DNA]</scope>
    <source>
        <strain evidence="1 2">DSM 43149</strain>
    </source>
</reference>
<accession>A0A7W7HSI0</accession>
<dbReference type="AlphaFoldDB" id="A0A7W7HSI0"/>